<reference evidence="1" key="2">
    <citation type="submission" date="2020-06" db="EMBL/GenBank/DDBJ databases">
        <title>Helianthus annuus Genome sequencing and assembly Release 2.</title>
        <authorList>
            <person name="Gouzy J."/>
            <person name="Langlade N."/>
            <person name="Munos S."/>
        </authorList>
    </citation>
    <scope>NUCLEOTIDE SEQUENCE</scope>
    <source>
        <tissue evidence="1">Leaves</tissue>
    </source>
</reference>
<gene>
    <name evidence="1" type="ORF">HanXRQr2_Chr12g0530801</name>
</gene>
<reference evidence="1" key="1">
    <citation type="journal article" date="2017" name="Nature">
        <title>The sunflower genome provides insights into oil metabolism, flowering and Asterid evolution.</title>
        <authorList>
            <person name="Badouin H."/>
            <person name="Gouzy J."/>
            <person name="Grassa C.J."/>
            <person name="Murat F."/>
            <person name="Staton S.E."/>
            <person name="Cottret L."/>
            <person name="Lelandais-Briere C."/>
            <person name="Owens G.L."/>
            <person name="Carrere S."/>
            <person name="Mayjonade B."/>
            <person name="Legrand L."/>
            <person name="Gill N."/>
            <person name="Kane N.C."/>
            <person name="Bowers J.E."/>
            <person name="Hubner S."/>
            <person name="Bellec A."/>
            <person name="Berard A."/>
            <person name="Berges H."/>
            <person name="Blanchet N."/>
            <person name="Boniface M.C."/>
            <person name="Brunel D."/>
            <person name="Catrice O."/>
            <person name="Chaidir N."/>
            <person name="Claudel C."/>
            <person name="Donnadieu C."/>
            <person name="Faraut T."/>
            <person name="Fievet G."/>
            <person name="Helmstetter N."/>
            <person name="King M."/>
            <person name="Knapp S.J."/>
            <person name="Lai Z."/>
            <person name="Le Paslier M.C."/>
            <person name="Lippi Y."/>
            <person name="Lorenzon L."/>
            <person name="Mandel J.R."/>
            <person name="Marage G."/>
            <person name="Marchand G."/>
            <person name="Marquand E."/>
            <person name="Bret-Mestries E."/>
            <person name="Morien E."/>
            <person name="Nambeesan S."/>
            <person name="Nguyen T."/>
            <person name="Pegot-Espagnet P."/>
            <person name="Pouilly N."/>
            <person name="Raftis F."/>
            <person name="Sallet E."/>
            <person name="Schiex T."/>
            <person name="Thomas J."/>
            <person name="Vandecasteele C."/>
            <person name="Vares D."/>
            <person name="Vear F."/>
            <person name="Vautrin S."/>
            <person name="Crespi M."/>
            <person name="Mangin B."/>
            <person name="Burke J.M."/>
            <person name="Salse J."/>
            <person name="Munos S."/>
            <person name="Vincourt P."/>
            <person name="Rieseberg L.H."/>
            <person name="Langlade N.B."/>
        </authorList>
    </citation>
    <scope>NUCLEOTIDE SEQUENCE</scope>
    <source>
        <tissue evidence="1">Leaves</tissue>
    </source>
</reference>
<dbReference type="EMBL" id="MNCJ02000327">
    <property type="protein sequence ID" value="KAF5777025.1"/>
    <property type="molecule type" value="Genomic_DNA"/>
</dbReference>
<name>A0A9K3HDX8_HELAN</name>
<organism evidence="1 2">
    <name type="scientific">Helianthus annuus</name>
    <name type="common">Common sunflower</name>
    <dbReference type="NCBI Taxonomy" id="4232"/>
    <lineage>
        <taxon>Eukaryota</taxon>
        <taxon>Viridiplantae</taxon>
        <taxon>Streptophyta</taxon>
        <taxon>Embryophyta</taxon>
        <taxon>Tracheophyta</taxon>
        <taxon>Spermatophyta</taxon>
        <taxon>Magnoliopsida</taxon>
        <taxon>eudicotyledons</taxon>
        <taxon>Gunneridae</taxon>
        <taxon>Pentapetalae</taxon>
        <taxon>asterids</taxon>
        <taxon>campanulids</taxon>
        <taxon>Asterales</taxon>
        <taxon>Asteraceae</taxon>
        <taxon>Asteroideae</taxon>
        <taxon>Heliantheae alliance</taxon>
        <taxon>Heliantheae</taxon>
        <taxon>Helianthus</taxon>
    </lineage>
</organism>
<proteinExistence type="predicted"/>
<accession>A0A9K3HDX8</accession>
<keyword evidence="2" id="KW-1185">Reference proteome</keyword>
<dbReference type="Gramene" id="mRNA:HanXRQr2_Chr12g0530801">
    <property type="protein sequence ID" value="CDS:HanXRQr2_Chr12g0530801.1"/>
    <property type="gene ID" value="HanXRQr2_Chr12g0530801"/>
</dbReference>
<dbReference type="Proteomes" id="UP000215914">
    <property type="component" value="Unassembled WGS sequence"/>
</dbReference>
<dbReference type="AlphaFoldDB" id="A0A9K3HDX8"/>
<evidence type="ECO:0000313" key="2">
    <source>
        <dbReference type="Proteomes" id="UP000215914"/>
    </source>
</evidence>
<sequence>MRIEPRLNLLGTGSCTPLVQVTTTQHKTVNKTEYICLNVIKNMIIGFNT</sequence>
<evidence type="ECO:0000313" key="1">
    <source>
        <dbReference type="EMBL" id="KAF5777025.1"/>
    </source>
</evidence>
<protein>
    <submittedName>
        <fullName evidence="1">Uncharacterized protein</fullName>
    </submittedName>
</protein>
<comment type="caution">
    <text evidence="1">The sequence shown here is derived from an EMBL/GenBank/DDBJ whole genome shotgun (WGS) entry which is preliminary data.</text>
</comment>